<feature type="region of interest" description="Disordered" evidence="1">
    <location>
        <begin position="417"/>
        <end position="455"/>
    </location>
</feature>
<evidence type="ECO:0000256" key="1">
    <source>
        <dbReference type="SAM" id="MobiDB-lite"/>
    </source>
</evidence>
<evidence type="ECO:0000313" key="3">
    <source>
        <dbReference type="Proteomes" id="UP000008177"/>
    </source>
</evidence>
<feature type="compositionally biased region" description="Basic and acidic residues" evidence="1">
    <location>
        <begin position="417"/>
        <end position="441"/>
    </location>
</feature>
<gene>
    <name evidence="2" type="ORF">BofuT4_P149100.1</name>
</gene>
<organism evidence="2 3">
    <name type="scientific">Botryotinia fuckeliana (strain T4)</name>
    <name type="common">Noble rot fungus</name>
    <name type="synonym">Botrytis cinerea</name>
    <dbReference type="NCBI Taxonomy" id="999810"/>
    <lineage>
        <taxon>Eukaryota</taxon>
        <taxon>Fungi</taxon>
        <taxon>Dikarya</taxon>
        <taxon>Ascomycota</taxon>
        <taxon>Pezizomycotina</taxon>
        <taxon>Leotiomycetes</taxon>
        <taxon>Helotiales</taxon>
        <taxon>Sclerotiniaceae</taxon>
        <taxon>Botrytis</taxon>
    </lineage>
</organism>
<dbReference type="HOGENOM" id="CLU_032494_1_0_1"/>
<dbReference type="EMBL" id="FQ790359">
    <property type="protein sequence ID" value="CCD56300.1"/>
    <property type="molecule type" value="Genomic_DNA"/>
</dbReference>
<proteinExistence type="predicted"/>
<name>G2YX62_BOTF4</name>
<dbReference type="eggNOG" id="ENOG502S1AX">
    <property type="taxonomic scope" value="Eukaryota"/>
</dbReference>
<accession>G2YX62</accession>
<reference evidence="3" key="1">
    <citation type="journal article" date="2011" name="PLoS Genet.">
        <title>Genomic analysis of the necrotrophic fungal pathogens Sclerotinia sclerotiorum and Botrytis cinerea.</title>
        <authorList>
            <person name="Amselem J."/>
            <person name="Cuomo C.A."/>
            <person name="van Kan J.A."/>
            <person name="Viaud M."/>
            <person name="Benito E.P."/>
            <person name="Couloux A."/>
            <person name="Coutinho P.M."/>
            <person name="de Vries R.P."/>
            <person name="Dyer P.S."/>
            <person name="Fillinger S."/>
            <person name="Fournier E."/>
            <person name="Gout L."/>
            <person name="Hahn M."/>
            <person name="Kohn L."/>
            <person name="Lapalu N."/>
            <person name="Plummer K.M."/>
            <person name="Pradier J.M."/>
            <person name="Quevillon E."/>
            <person name="Sharon A."/>
            <person name="Simon A."/>
            <person name="ten Have A."/>
            <person name="Tudzynski B."/>
            <person name="Tudzynski P."/>
            <person name="Wincker P."/>
            <person name="Andrew M."/>
            <person name="Anthouard V."/>
            <person name="Beever R.E."/>
            <person name="Beffa R."/>
            <person name="Benoit I."/>
            <person name="Bouzid O."/>
            <person name="Brault B."/>
            <person name="Chen Z."/>
            <person name="Choquer M."/>
            <person name="Collemare J."/>
            <person name="Cotton P."/>
            <person name="Danchin E.G."/>
            <person name="Da Silva C."/>
            <person name="Gautier A."/>
            <person name="Giraud C."/>
            <person name="Giraud T."/>
            <person name="Gonzalez C."/>
            <person name="Grossetete S."/>
            <person name="Guldener U."/>
            <person name="Henrissat B."/>
            <person name="Howlett B.J."/>
            <person name="Kodira C."/>
            <person name="Kretschmer M."/>
            <person name="Lappartient A."/>
            <person name="Leroch M."/>
            <person name="Levis C."/>
            <person name="Mauceli E."/>
            <person name="Neuveglise C."/>
            <person name="Oeser B."/>
            <person name="Pearson M."/>
            <person name="Poulain J."/>
            <person name="Poussereau N."/>
            <person name="Quesneville H."/>
            <person name="Rascle C."/>
            <person name="Schumacher J."/>
            <person name="Segurens B."/>
            <person name="Sexton A."/>
            <person name="Silva E."/>
            <person name="Sirven C."/>
            <person name="Soanes D.M."/>
            <person name="Talbot N.J."/>
            <person name="Templeton M."/>
            <person name="Yandava C."/>
            <person name="Yarden O."/>
            <person name="Zeng Q."/>
            <person name="Rollins J.A."/>
            <person name="Lebrun M.H."/>
            <person name="Dickman M."/>
        </authorList>
    </citation>
    <scope>NUCLEOTIDE SEQUENCE [LARGE SCALE GENOMIC DNA]</scope>
    <source>
        <strain evidence="3">T4</strain>
    </source>
</reference>
<protein>
    <submittedName>
        <fullName evidence="2">Uncharacterized protein</fullName>
    </submittedName>
</protein>
<dbReference type="InParanoid" id="G2YX62"/>
<dbReference type="Proteomes" id="UP000008177">
    <property type="component" value="Unplaced contigs"/>
</dbReference>
<evidence type="ECO:0000313" key="2">
    <source>
        <dbReference type="EMBL" id="CCD56300.1"/>
    </source>
</evidence>
<sequence>MGGHAFSSHVPPIETPRMTQEVYDNALKQNQAVLRKFYSKVESAIEGPGKTTYGDVDILVALPLEGAFSSKDQVGDVLKKALNAKALLQDKGNPTINFVVPWPGDNIAGAKGGENLAESTDTSSASWYVQVDVHICKSEHEFDWELFHSAHGDLWNIIGTTIRRFGLTINNHAFFIRIPEIELADRKKSMVFLTDNPAEILDFLGLDQEKWWKRFSTQQEMFEYAATCRMFWVRGVAENEADGDATGVIAERGQEGGAEGKKKLKHNDRQRLVKRPIFRAWVDEFIPMCHEEGKYSDTKITREQIRDEVFERFGVKDEYETRRHDWNLARHLVEVMNDGIKANIPLDGGDNQMRSAATKVLKGVIMEGELYEGAIPEAAIKDEDGFYNIRLVKLFVVENWRNAMKIGMARQQAKAREAMKAKAEKKARAERDSSFASKKDQSTNGVGQDLMPRQRLWPRVLRPRVLMAMRRKTGDHDHPQ</sequence>
<dbReference type="STRING" id="999810.G2YX62"/>
<dbReference type="AlphaFoldDB" id="G2YX62"/>
<dbReference type="OrthoDB" id="4708870at2759"/>